<dbReference type="GO" id="GO:0006508">
    <property type="term" value="P:proteolysis"/>
    <property type="evidence" value="ECO:0007669"/>
    <property type="project" value="InterPro"/>
</dbReference>
<comment type="similarity">
    <text evidence="1">Belongs to the peptidase S13 family.</text>
</comment>
<protein>
    <submittedName>
        <fullName evidence="3">D-alanyl-D-alanine carboxypeptidase / D-alanyl-D-alanine-endopeptidase (Penicillin-binding protein 4)</fullName>
    </submittedName>
</protein>
<dbReference type="PANTHER" id="PTHR30023">
    <property type="entry name" value="D-ALANYL-D-ALANINE CARBOXYPEPTIDASE"/>
    <property type="match status" value="1"/>
</dbReference>
<dbReference type="GO" id="GO:0004185">
    <property type="term" value="F:serine-type carboxypeptidase activity"/>
    <property type="evidence" value="ECO:0007669"/>
    <property type="project" value="InterPro"/>
</dbReference>
<keyword evidence="3" id="KW-0121">Carboxypeptidase</keyword>
<name>A0A1W2BRF3_9FLAO</name>
<evidence type="ECO:0000313" key="4">
    <source>
        <dbReference type="Proteomes" id="UP000192360"/>
    </source>
</evidence>
<proteinExistence type="inferred from homology"/>
<dbReference type="EMBL" id="FWXO01000004">
    <property type="protein sequence ID" value="SMC75182.1"/>
    <property type="molecule type" value="Genomic_DNA"/>
</dbReference>
<accession>A0A1W2BRF3</accession>
<dbReference type="InterPro" id="IPR012338">
    <property type="entry name" value="Beta-lactam/transpept-like"/>
</dbReference>
<dbReference type="SUPFAM" id="SSF56601">
    <property type="entry name" value="beta-lactamase/transpeptidase-like"/>
    <property type="match status" value="1"/>
</dbReference>
<keyword evidence="3" id="KW-0645">Protease</keyword>
<dbReference type="InterPro" id="IPR000667">
    <property type="entry name" value="Peptidase_S13"/>
</dbReference>
<reference evidence="3 4" key="1">
    <citation type="submission" date="2017-04" db="EMBL/GenBank/DDBJ databases">
        <authorList>
            <person name="Afonso C.L."/>
            <person name="Miller P.J."/>
            <person name="Scott M.A."/>
            <person name="Spackman E."/>
            <person name="Goraichik I."/>
            <person name="Dimitrov K.M."/>
            <person name="Suarez D.L."/>
            <person name="Swayne D.E."/>
        </authorList>
    </citation>
    <scope>NUCLEOTIDE SEQUENCE [LARGE SCALE GENOMIC DNA]</scope>
    <source>
        <strain evidence="3 4">DSM 21164</strain>
    </source>
</reference>
<dbReference type="RefSeq" id="WP_317043719.1">
    <property type="nucleotide sequence ID" value="NZ_FWXO01000004.1"/>
</dbReference>
<dbReference type="GO" id="GO:0000270">
    <property type="term" value="P:peptidoglycan metabolic process"/>
    <property type="evidence" value="ECO:0007669"/>
    <property type="project" value="TreeGrafter"/>
</dbReference>
<evidence type="ECO:0000313" key="3">
    <source>
        <dbReference type="EMBL" id="SMC75182.1"/>
    </source>
</evidence>
<organism evidence="3 4">
    <name type="scientific">Cellulophaga tyrosinoxydans</name>
    <dbReference type="NCBI Taxonomy" id="504486"/>
    <lineage>
        <taxon>Bacteria</taxon>
        <taxon>Pseudomonadati</taxon>
        <taxon>Bacteroidota</taxon>
        <taxon>Flavobacteriia</taxon>
        <taxon>Flavobacteriales</taxon>
        <taxon>Flavobacteriaceae</taxon>
        <taxon>Cellulophaga</taxon>
    </lineage>
</organism>
<dbReference type="PRINTS" id="PR00922">
    <property type="entry name" value="DADACBPTASE3"/>
</dbReference>
<sequence length="424" mass="48620">MMRKIFLTLLAISLLTNCSAGRKRKLVKETYRVLNDTIFENQFLGFFVYDPLENDTIVSYNSAKYFTPASNTKIITLYTALNILPEQIPALQYISSNDGITIQGTGDPTLLHPFFKDSTALNFLKHQKNISLYLNNFQDKKYGPGWAWEDYDTYFQPERNGLPLYGNVATIYAVDSLNVVPKFFKNEVITTVTNTSREEFSNQFYFNSTKKDTVEVPFIIDTTLTKKLLEDVLHKKIKITNYFPSGPKETLYSIPSDSVFKQMMKVSDNFLADQLMILSSGVLTDTLNIANAQKYILSHQLADLKQMPRWVDGSGLSRYNLFTPESFVHILTKMYKEQSRERLFNLFPVGGVSGTLTNWFEGSNKPYIYAKSGSLGNNYSLSGYLLTKSGKTLVFSFMNNHYKESTAEIKKRMQLIFENIRDNY</sequence>
<keyword evidence="2" id="KW-0378">Hydrolase</keyword>
<evidence type="ECO:0000256" key="1">
    <source>
        <dbReference type="ARBA" id="ARBA00006096"/>
    </source>
</evidence>
<evidence type="ECO:0000256" key="2">
    <source>
        <dbReference type="ARBA" id="ARBA00022801"/>
    </source>
</evidence>
<gene>
    <name evidence="3" type="ORF">SAMN05660703_2624</name>
</gene>
<dbReference type="PANTHER" id="PTHR30023:SF0">
    <property type="entry name" value="PENICILLIN-SENSITIVE CARBOXYPEPTIDASE A"/>
    <property type="match status" value="1"/>
</dbReference>
<keyword evidence="4" id="KW-1185">Reference proteome</keyword>
<dbReference type="Pfam" id="PF02113">
    <property type="entry name" value="Peptidase_S13"/>
    <property type="match status" value="2"/>
</dbReference>
<dbReference type="Gene3D" id="3.40.710.10">
    <property type="entry name" value="DD-peptidase/beta-lactamase superfamily"/>
    <property type="match status" value="2"/>
</dbReference>
<dbReference type="Proteomes" id="UP000192360">
    <property type="component" value="Unassembled WGS sequence"/>
</dbReference>
<dbReference type="STRING" id="504486.SAMN05660703_2624"/>
<dbReference type="AlphaFoldDB" id="A0A1W2BRF3"/>